<evidence type="ECO:0000256" key="1">
    <source>
        <dbReference type="PROSITE-ProRule" id="PRU00169"/>
    </source>
</evidence>
<dbReference type="PANTHER" id="PTHR37299">
    <property type="entry name" value="TRANSCRIPTIONAL REGULATOR-RELATED"/>
    <property type="match status" value="1"/>
</dbReference>
<dbReference type="Gene3D" id="2.40.50.1020">
    <property type="entry name" value="LytTr DNA-binding domain"/>
    <property type="match status" value="1"/>
</dbReference>
<dbReference type="InterPro" id="IPR007492">
    <property type="entry name" value="LytTR_DNA-bd_dom"/>
</dbReference>
<dbReference type="InterPro" id="IPR046947">
    <property type="entry name" value="LytR-like"/>
</dbReference>
<keyword evidence="5" id="KW-1185">Reference proteome</keyword>
<dbReference type="PROSITE" id="PS50110">
    <property type="entry name" value="RESPONSE_REGULATORY"/>
    <property type="match status" value="1"/>
</dbReference>
<dbReference type="PROSITE" id="PS50930">
    <property type="entry name" value="HTH_LYTTR"/>
    <property type="match status" value="1"/>
</dbReference>
<dbReference type="PANTHER" id="PTHR37299:SF1">
    <property type="entry name" value="STAGE 0 SPORULATION PROTEIN A HOMOLOG"/>
    <property type="match status" value="1"/>
</dbReference>
<accession>A0A449BCS9</accession>
<evidence type="ECO:0000313" key="5">
    <source>
        <dbReference type="Proteomes" id="UP000289841"/>
    </source>
</evidence>
<reference evidence="4 5" key="1">
    <citation type="submission" date="2019-01" db="EMBL/GenBank/DDBJ databases">
        <authorList>
            <consortium name="Pathogen Informatics"/>
        </authorList>
    </citation>
    <scope>NUCLEOTIDE SEQUENCE [LARGE SCALE GENOMIC DNA]</scope>
    <source>
        <strain evidence="4 5">NCTC10138</strain>
    </source>
</reference>
<dbReference type="STRING" id="1278311.GCA_000428705_01163"/>
<dbReference type="Pfam" id="PF04397">
    <property type="entry name" value="LytTR"/>
    <property type="match status" value="1"/>
</dbReference>
<gene>
    <name evidence="4" type="primary">lytR_3</name>
    <name evidence="4" type="ORF">NCTC10138_00587</name>
</gene>
<dbReference type="KEGG" id="aaxa:NCTC10138_00587"/>
<proteinExistence type="predicted"/>
<feature type="domain" description="HTH LytTR-type" evidence="3">
    <location>
        <begin position="133"/>
        <end position="231"/>
    </location>
</feature>
<dbReference type="OrthoDB" id="9809318at2"/>
<sequence>MRYRIAIVEDDPNSADAIKNYITRYSKETNTQFEFFLYRDGDEITSDYEAKYDIIFLDVEMRRLDGMSAAQKIREFDSDVIIIFITNMSQYAIKGYTVDALSFLLKPVPYFAFVQELKKSLDKIKKFKQKKYILIPDENGIKKISSNEILYIESIKHDLLIVTKDKSYRIRGTLKKMEEELERHDFNRSNNCYLVNLSYVDGVVDDFVMIRDEKLKISRPRKKQFMEELATYLGGKIWWHCLQRRKLF</sequence>
<dbReference type="SMART" id="SM00850">
    <property type="entry name" value="LytTR"/>
    <property type="match status" value="1"/>
</dbReference>
<dbReference type="Pfam" id="PF00072">
    <property type="entry name" value="Response_reg"/>
    <property type="match status" value="1"/>
</dbReference>
<name>A0A449BCS9_HAPAX</name>
<dbReference type="InterPro" id="IPR011006">
    <property type="entry name" value="CheY-like_superfamily"/>
</dbReference>
<evidence type="ECO:0000259" key="2">
    <source>
        <dbReference type="PROSITE" id="PS50110"/>
    </source>
</evidence>
<evidence type="ECO:0000313" key="4">
    <source>
        <dbReference type="EMBL" id="VEU80228.1"/>
    </source>
</evidence>
<organism evidence="4 5">
    <name type="scientific">Haploplasma axanthum</name>
    <name type="common">Acholeplasma axanthum</name>
    <dbReference type="NCBI Taxonomy" id="29552"/>
    <lineage>
        <taxon>Bacteria</taxon>
        <taxon>Bacillati</taxon>
        <taxon>Mycoplasmatota</taxon>
        <taxon>Mollicutes</taxon>
        <taxon>Acholeplasmatales</taxon>
        <taxon>Acholeplasmataceae</taxon>
        <taxon>Haploplasma</taxon>
    </lineage>
</organism>
<dbReference type="SUPFAM" id="SSF52172">
    <property type="entry name" value="CheY-like"/>
    <property type="match status" value="1"/>
</dbReference>
<feature type="domain" description="Response regulatory" evidence="2">
    <location>
        <begin position="4"/>
        <end position="121"/>
    </location>
</feature>
<dbReference type="Gene3D" id="3.40.50.2300">
    <property type="match status" value="1"/>
</dbReference>
<evidence type="ECO:0000259" key="3">
    <source>
        <dbReference type="PROSITE" id="PS50930"/>
    </source>
</evidence>
<dbReference type="InterPro" id="IPR001789">
    <property type="entry name" value="Sig_transdc_resp-reg_receiver"/>
</dbReference>
<feature type="modified residue" description="4-aspartylphosphate" evidence="1">
    <location>
        <position position="58"/>
    </location>
</feature>
<dbReference type="GO" id="GO:0003677">
    <property type="term" value="F:DNA binding"/>
    <property type="evidence" value="ECO:0007669"/>
    <property type="project" value="InterPro"/>
</dbReference>
<dbReference type="Proteomes" id="UP000289841">
    <property type="component" value="Chromosome"/>
</dbReference>
<dbReference type="EMBL" id="LR215048">
    <property type="protein sequence ID" value="VEU80228.1"/>
    <property type="molecule type" value="Genomic_DNA"/>
</dbReference>
<keyword evidence="1" id="KW-0597">Phosphoprotein</keyword>
<dbReference type="GO" id="GO:0000156">
    <property type="term" value="F:phosphorelay response regulator activity"/>
    <property type="evidence" value="ECO:0007669"/>
    <property type="project" value="InterPro"/>
</dbReference>
<dbReference type="AlphaFoldDB" id="A0A449BCS9"/>
<protein>
    <submittedName>
        <fullName evidence="4">Sensory transduction protein lytR</fullName>
    </submittedName>
</protein>
<dbReference type="SMART" id="SM00448">
    <property type="entry name" value="REC"/>
    <property type="match status" value="1"/>
</dbReference>